<proteinExistence type="predicted"/>
<keyword evidence="2" id="KW-1185">Reference proteome</keyword>
<comment type="caution">
    <text evidence="1">The sequence shown here is derived from an EMBL/GenBank/DDBJ whole genome shotgun (WGS) entry which is preliminary data.</text>
</comment>
<dbReference type="Proteomes" id="UP001634394">
    <property type="component" value="Unassembled WGS sequence"/>
</dbReference>
<sequence>MSDEVNYYSHRLAVDFSTGNIYYTAVSYMETNNTYQSYIGVILPNGKHKTIITGLSNPQGVALHESKG</sequence>
<dbReference type="EMBL" id="JBJQND010000007">
    <property type="protein sequence ID" value="KAL3871002.1"/>
    <property type="molecule type" value="Genomic_DNA"/>
</dbReference>
<protein>
    <submittedName>
        <fullName evidence="1">Uncharacterized protein</fullName>
    </submittedName>
</protein>
<feature type="non-terminal residue" evidence="1">
    <location>
        <position position="68"/>
    </location>
</feature>
<gene>
    <name evidence="1" type="ORF">ACJMK2_039027</name>
</gene>
<evidence type="ECO:0000313" key="1">
    <source>
        <dbReference type="EMBL" id="KAL3871002.1"/>
    </source>
</evidence>
<evidence type="ECO:0000313" key="2">
    <source>
        <dbReference type="Proteomes" id="UP001634394"/>
    </source>
</evidence>
<dbReference type="InterPro" id="IPR011042">
    <property type="entry name" value="6-blade_b-propeller_TolB-like"/>
</dbReference>
<dbReference type="AlphaFoldDB" id="A0ABD3WAW2"/>
<dbReference type="Gene3D" id="2.120.10.30">
    <property type="entry name" value="TolB, C-terminal domain"/>
    <property type="match status" value="1"/>
</dbReference>
<organism evidence="1 2">
    <name type="scientific">Sinanodonta woodiana</name>
    <name type="common">Chinese pond mussel</name>
    <name type="synonym">Anodonta woodiana</name>
    <dbReference type="NCBI Taxonomy" id="1069815"/>
    <lineage>
        <taxon>Eukaryota</taxon>
        <taxon>Metazoa</taxon>
        <taxon>Spiralia</taxon>
        <taxon>Lophotrochozoa</taxon>
        <taxon>Mollusca</taxon>
        <taxon>Bivalvia</taxon>
        <taxon>Autobranchia</taxon>
        <taxon>Heteroconchia</taxon>
        <taxon>Palaeoheterodonta</taxon>
        <taxon>Unionida</taxon>
        <taxon>Unionoidea</taxon>
        <taxon>Unionidae</taxon>
        <taxon>Unioninae</taxon>
        <taxon>Sinanodonta</taxon>
    </lineage>
</organism>
<reference evidence="1 2" key="1">
    <citation type="submission" date="2024-11" db="EMBL/GenBank/DDBJ databases">
        <title>Chromosome-level genome assembly of the freshwater bivalve Anodonta woodiana.</title>
        <authorList>
            <person name="Chen X."/>
        </authorList>
    </citation>
    <scope>NUCLEOTIDE SEQUENCE [LARGE SCALE GENOMIC DNA]</scope>
    <source>
        <strain evidence="1">MN2024</strain>
        <tissue evidence="1">Gills</tissue>
    </source>
</reference>
<name>A0ABD3WAW2_SINWO</name>
<accession>A0ABD3WAW2</accession>